<protein>
    <submittedName>
        <fullName evidence="1">Uncharacterized protein</fullName>
    </submittedName>
</protein>
<sequence>MTTLDVPSKAGCRRAYARVEISNRMVKATYFMLKLEKDGERCSRYSCHGYIFDISTRLTIDSRIGRIICGDNDAFVTHRLFEDLRGTVTTVHMGFSISRPCVTGMSMSINPGCVYSWERLWNLHCGICPPNLEEVRRAPNQLEASRGPRVSWSAGLNIYPRPDPLLFNVETAGMTMTQQFCLKASNPLSPKCISKVHVQSAYPKCI</sequence>
<accession>A0A4Z1P5Z0</accession>
<keyword evidence="2" id="KW-1185">Reference proteome</keyword>
<dbReference type="EMBL" id="SNSC02000007">
    <property type="protein sequence ID" value="TID23048.1"/>
    <property type="molecule type" value="Genomic_DNA"/>
</dbReference>
<gene>
    <name evidence="1" type="ORF">E6O75_ATG02222</name>
</gene>
<reference evidence="1 2" key="1">
    <citation type="submission" date="2019-04" db="EMBL/GenBank/DDBJ databases">
        <title>High contiguity whole genome sequence and gene annotation resource for two Venturia nashicola isolates.</title>
        <authorList>
            <person name="Prokchorchik M."/>
            <person name="Won K."/>
            <person name="Lee Y."/>
            <person name="Choi E.D."/>
            <person name="Segonzac C."/>
            <person name="Sohn K.H."/>
        </authorList>
    </citation>
    <scope>NUCLEOTIDE SEQUENCE [LARGE SCALE GENOMIC DNA]</scope>
    <source>
        <strain evidence="1 2">PRI2</strain>
    </source>
</reference>
<organism evidence="1 2">
    <name type="scientific">Venturia nashicola</name>
    <dbReference type="NCBI Taxonomy" id="86259"/>
    <lineage>
        <taxon>Eukaryota</taxon>
        <taxon>Fungi</taxon>
        <taxon>Dikarya</taxon>
        <taxon>Ascomycota</taxon>
        <taxon>Pezizomycotina</taxon>
        <taxon>Dothideomycetes</taxon>
        <taxon>Pleosporomycetidae</taxon>
        <taxon>Venturiales</taxon>
        <taxon>Venturiaceae</taxon>
        <taxon>Venturia</taxon>
    </lineage>
</organism>
<name>A0A4Z1P5Z0_9PEZI</name>
<dbReference type="Proteomes" id="UP000298493">
    <property type="component" value="Unassembled WGS sequence"/>
</dbReference>
<evidence type="ECO:0000313" key="1">
    <source>
        <dbReference type="EMBL" id="TID23048.1"/>
    </source>
</evidence>
<proteinExistence type="predicted"/>
<evidence type="ECO:0000313" key="2">
    <source>
        <dbReference type="Proteomes" id="UP000298493"/>
    </source>
</evidence>
<comment type="caution">
    <text evidence="1">The sequence shown here is derived from an EMBL/GenBank/DDBJ whole genome shotgun (WGS) entry which is preliminary data.</text>
</comment>
<dbReference type="AlphaFoldDB" id="A0A4Z1P5Z0"/>